<comment type="catalytic activity">
    <reaction evidence="7">
        <text>adenosine + H2O + H(+) = inosine + NH4(+)</text>
        <dbReference type="Rhea" id="RHEA:24408"/>
        <dbReference type="ChEBI" id="CHEBI:15377"/>
        <dbReference type="ChEBI" id="CHEBI:15378"/>
        <dbReference type="ChEBI" id="CHEBI:16335"/>
        <dbReference type="ChEBI" id="CHEBI:17596"/>
        <dbReference type="ChEBI" id="CHEBI:28938"/>
        <dbReference type="EC" id="3.5.4.4"/>
    </reaction>
    <physiologicalReaction direction="left-to-right" evidence="7">
        <dbReference type="Rhea" id="RHEA:24409"/>
    </physiologicalReaction>
</comment>
<keyword evidence="6" id="KW-0862">Zinc</keyword>
<evidence type="ECO:0000256" key="7">
    <source>
        <dbReference type="ARBA" id="ARBA00047989"/>
    </source>
</evidence>
<dbReference type="EMBL" id="JAQQLI010000062">
    <property type="protein sequence ID" value="MDC7789146.1"/>
    <property type="molecule type" value="Genomic_DNA"/>
</dbReference>
<reference evidence="11" key="2">
    <citation type="submission" date="2023-02" db="EMBL/GenBank/DDBJ databases">
        <authorList>
            <person name="Rayyan A."/>
            <person name="Meyer T."/>
            <person name="Kyndt J.A."/>
        </authorList>
    </citation>
    <scope>NUCLEOTIDE SEQUENCE</scope>
    <source>
        <strain evidence="11">DSM 9987</strain>
    </source>
</reference>
<evidence type="ECO:0000256" key="5">
    <source>
        <dbReference type="ARBA" id="ARBA00022801"/>
    </source>
</evidence>
<dbReference type="RefSeq" id="WP_272779977.1">
    <property type="nucleotide sequence ID" value="NZ_JAQQLI010000062.1"/>
</dbReference>
<dbReference type="PANTHER" id="PTHR30616:SF2">
    <property type="entry name" value="PURINE NUCLEOSIDE PHOSPHORYLASE LACC1"/>
    <property type="match status" value="1"/>
</dbReference>
<evidence type="ECO:0000256" key="4">
    <source>
        <dbReference type="ARBA" id="ARBA00022723"/>
    </source>
</evidence>
<dbReference type="PANTHER" id="PTHR30616">
    <property type="entry name" value="UNCHARACTERIZED PROTEIN YFIH"/>
    <property type="match status" value="1"/>
</dbReference>
<organism evidence="11 12">
    <name type="scientific">Rhodoplanes tepidamans</name>
    <name type="common">Rhodoplanes cryptolactis</name>
    <dbReference type="NCBI Taxonomy" id="200616"/>
    <lineage>
        <taxon>Bacteria</taxon>
        <taxon>Pseudomonadati</taxon>
        <taxon>Pseudomonadota</taxon>
        <taxon>Alphaproteobacteria</taxon>
        <taxon>Hyphomicrobiales</taxon>
        <taxon>Nitrobacteraceae</taxon>
        <taxon>Rhodoplanes</taxon>
    </lineage>
</organism>
<dbReference type="SUPFAM" id="SSF64438">
    <property type="entry name" value="CNF1/YfiH-like putative cysteine hydrolases"/>
    <property type="match status" value="1"/>
</dbReference>
<comment type="caution">
    <text evidence="11">The sequence shown here is derived from an EMBL/GenBank/DDBJ whole genome shotgun (WGS) entry which is preliminary data.</text>
</comment>
<comment type="catalytic activity">
    <reaction evidence="8">
        <text>adenosine + phosphate = alpha-D-ribose 1-phosphate + adenine</text>
        <dbReference type="Rhea" id="RHEA:27642"/>
        <dbReference type="ChEBI" id="CHEBI:16335"/>
        <dbReference type="ChEBI" id="CHEBI:16708"/>
        <dbReference type="ChEBI" id="CHEBI:43474"/>
        <dbReference type="ChEBI" id="CHEBI:57720"/>
        <dbReference type="EC" id="2.4.2.1"/>
    </reaction>
    <physiologicalReaction direction="left-to-right" evidence="8">
        <dbReference type="Rhea" id="RHEA:27643"/>
    </physiologicalReaction>
</comment>
<keyword evidence="5" id="KW-0378">Hydrolase</keyword>
<sequence>MMVTARSLSALPGIRHAFFTREGGVSEGLYASLNAGFGSGDDQARVAENRARMAAAVGVPAENLLSAIQIHSADVIVAETPWTAAQRPKLDAIVTRTPGLAVCASTADCGPVLFADPEARVVGAAHAGWRGALAGVTDSTIAAMETLGADRSRIVAAIGPMIRQPSYEVGPEVKALFVAQDPANARFFAPGREDREMLDVAGYIAARLAAAGLRHIEDVGLCTYADEARFYSYRRTTHRGEPDYGRHVNAIALMG</sequence>
<keyword evidence="4" id="KW-0479">Metal-binding</keyword>
<evidence type="ECO:0000256" key="1">
    <source>
        <dbReference type="ARBA" id="ARBA00000553"/>
    </source>
</evidence>
<evidence type="ECO:0000256" key="6">
    <source>
        <dbReference type="ARBA" id="ARBA00022833"/>
    </source>
</evidence>
<dbReference type="Gene3D" id="3.60.140.10">
    <property type="entry name" value="CNF1/YfiH-like putative cysteine hydrolases"/>
    <property type="match status" value="1"/>
</dbReference>
<evidence type="ECO:0000256" key="8">
    <source>
        <dbReference type="ARBA" id="ARBA00048968"/>
    </source>
</evidence>
<evidence type="ECO:0000256" key="3">
    <source>
        <dbReference type="ARBA" id="ARBA00022679"/>
    </source>
</evidence>
<comment type="catalytic activity">
    <reaction evidence="9">
        <text>S-methyl-5'-thioadenosine + phosphate = 5-(methylsulfanyl)-alpha-D-ribose 1-phosphate + adenine</text>
        <dbReference type="Rhea" id="RHEA:11852"/>
        <dbReference type="ChEBI" id="CHEBI:16708"/>
        <dbReference type="ChEBI" id="CHEBI:17509"/>
        <dbReference type="ChEBI" id="CHEBI:43474"/>
        <dbReference type="ChEBI" id="CHEBI:58533"/>
        <dbReference type="EC" id="2.4.2.28"/>
    </reaction>
    <physiologicalReaction direction="left-to-right" evidence="9">
        <dbReference type="Rhea" id="RHEA:11853"/>
    </physiologicalReaction>
</comment>
<comment type="similarity">
    <text evidence="2 10">Belongs to the purine nucleoside phosphorylase YfiH/LACC1 family.</text>
</comment>
<dbReference type="InterPro" id="IPR038371">
    <property type="entry name" value="Cu_polyphenol_OxRdtase_sf"/>
</dbReference>
<comment type="catalytic activity">
    <reaction evidence="1">
        <text>inosine + phosphate = alpha-D-ribose 1-phosphate + hypoxanthine</text>
        <dbReference type="Rhea" id="RHEA:27646"/>
        <dbReference type="ChEBI" id="CHEBI:17368"/>
        <dbReference type="ChEBI" id="CHEBI:17596"/>
        <dbReference type="ChEBI" id="CHEBI:43474"/>
        <dbReference type="ChEBI" id="CHEBI:57720"/>
        <dbReference type="EC" id="2.4.2.1"/>
    </reaction>
    <physiologicalReaction direction="left-to-right" evidence="1">
        <dbReference type="Rhea" id="RHEA:27647"/>
    </physiologicalReaction>
</comment>
<accession>A0ABT5JHS3</accession>
<keyword evidence="3" id="KW-0808">Transferase</keyword>
<evidence type="ECO:0000256" key="10">
    <source>
        <dbReference type="RuleBase" id="RU361274"/>
    </source>
</evidence>
<dbReference type="InterPro" id="IPR011324">
    <property type="entry name" value="Cytotoxic_necrot_fac-like_cat"/>
</dbReference>
<dbReference type="Proteomes" id="UP001165652">
    <property type="component" value="Unassembled WGS sequence"/>
</dbReference>
<dbReference type="Pfam" id="PF02578">
    <property type="entry name" value="Cu-oxidase_4"/>
    <property type="match status" value="1"/>
</dbReference>
<evidence type="ECO:0000313" key="11">
    <source>
        <dbReference type="EMBL" id="MDC7789146.1"/>
    </source>
</evidence>
<proteinExistence type="inferred from homology"/>
<keyword evidence="12" id="KW-1185">Reference proteome</keyword>
<gene>
    <name evidence="11" type="primary">pgeF</name>
    <name evidence="11" type="ORF">PQJ73_25990</name>
</gene>
<dbReference type="CDD" id="cd16833">
    <property type="entry name" value="YfiH"/>
    <property type="match status" value="1"/>
</dbReference>
<reference evidence="11" key="1">
    <citation type="journal article" date="2023" name="Microbiol Resour">
        <title>Genome Sequences of Rhodoplanes serenus and Two Thermotolerant Strains, Rhodoplanes tepidamans and 'Rhodoplanes cryptolactis,' Further Refine the Genus.</title>
        <authorList>
            <person name="Rayyan A.A."/>
            <person name="Kyndt J.A."/>
        </authorList>
    </citation>
    <scope>NUCLEOTIDE SEQUENCE</scope>
    <source>
        <strain evidence="11">DSM 9987</strain>
    </source>
</reference>
<dbReference type="InterPro" id="IPR003730">
    <property type="entry name" value="Cu_polyphenol_OxRdtase"/>
</dbReference>
<dbReference type="NCBIfam" id="TIGR00726">
    <property type="entry name" value="peptidoglycan editing factor PgeF"/>
    <property type="match status" value="1"/>
</dbReference>
<protein>
    <recommendedName>
        <fullName evidence="10">Purine nucleoside phosphorylase</fullName>
    </recommendedName>
</protein>
<evidence type="ECO:0000256" key="9">
    <source>
        <dbReference type="ARBA" id="ARBA00049893"/>
    </source>
</evidence>
<evidence type="ECO:0000256" key="2">
    <source>
        <dbReference type="ARBA" id="ARBA00007353"/>
    </source>
</evidence>
<evidence type="ECO:0000313" key="12">
    <source>
        <dbReference type="Proteomes" id="UP001165652"/>
    </source>
</evidence>
<name>A0ABT5JHS3_RHOTP</name>